<comment type="caution">
    <text evidence="6">The sequence shown here is derived from an EMBL/GenBank/DDBJ whole genome shotgun (WGS) entry which is preliminary data.</text>
</comment>
<sequence length="185" mass="20261">MDSREKLIAAARDLLWRDGYSATSPNRIQKHARVGPGSMYHHFDGKSDLAREAIVREAEDMRRRAAESFEGTGSPITRVEAYLWQEREILRGCPVGGLLQDSGVVHDRTLLSPIQETFSWILSQVEGLLSEAAEQGELGPDLAPHDVAATVVAVIQGAYVLAISQQSDAPYRSAIDGAIALLRPR</sequence>
<dbReference type="GO" id="GO:0003677">
    <property type="term" value="F:DNA binding"/>
    <property type="evidence" value="ECO:0007669"/>
    <property type="project" value="UniProtKB-UniRule"/>
</dbReference>
<dbReference type="Proteomes" id="UP000449906">
    <property type="component" value="Unassembled WGS sequence"/>
</dbReference>
<feature type="domain" description="HTH tetR-type" evidence="5">
    <location>
        <begin position="1"/>
        <end position="61"/>
    </location>
</feature>
<dbReference type="PANTHER" id="PTHR47506">
    <property type="entry name" value="TRANSCRIPTIONAL REGULATORY PROTEIN"/>
    <property type="match status" value="1"/>
</dbReference>
<gene>
    <name evidence="6" type="ORF">F9L07_16310</name>
</gene>
<dbReference type="Gene3D" id="1.10.357.10">
    <property type="entry name" value="Tetracycline Repressor, domain 2"/>
    <property type="match status" value="1"/>
</dbReference>
<dbReference type="SUPFAM" id="SSF46689">
    <property type="entry name" value="Homeodomain-like"/>
    <property type="match status" value="1"/>
</dbReference>
<dbReference type="SUPFAM" id="SSF48498">
    <property type="entry name" value="Tetracyclin repressor-like, C-terminal domain"/>
    <property type="match status" value="1"/>
</dbReference>
<dbReference type="RefSeq" id="WP_151580529.1">
    <property type="nucleotide sequence ID" value="NZ_WBVM01000001.1"/>
</dbReference>
<dbReference type="PRINTS" id="PR00455">
    <property type="entry name" value="HTHTETR"/>
</dbReference>
<dbReference type="InterPro" id="IPR009057">
    <property type="entry name" value="Homeodomain-like_sf"/>
</dbReference>
<evidence type="ECO:0000256" key="4">
    <source>
        <dbReference type="PROSITE-ProRule" id="PRU00335"/>
    </source>
</evidence>
<dbReference type="Pfam" id="PF16925">
    <property type="entry name" value="TetR_C_13"/>
    <property type="match status" value="1"/>
</dbReference>
<dbReference type="InterPro" id="IPR011075">
    <property type="entry name" value="TetR_C"/>
</dbReference>
<evidence type="ECO:0000256" key="1">
    <source>
        <dbReference type="ARBA" id="ARBA00023015"/>
    </source>
</evidence>
<dbReference type="InterPro" id="IPR036271">
    <property type="entry name" value="Tet_transcr_reg_TetR-rel_C_sf"/>
</dbReference>
<keyword evidence="3" id="KW-0804">Transcription</keyword>
<dbReference type="Pfam" id="PF00440">
    <property type="entry name" value="TetR_N"/>
    <property type="match status" value="1"/>
</dbReference>
<evidence type="ECO:0000313" key="6">
    <source>
        <dbReference type="EMBL" id="KAB2813232.1"/>
    </source>
</evidence>
<dbReference type="InterPro" id="IPR001647">
    <property type="entry name" value="HTH_TetR"/>
</dbReference>
<evidence type="ECO:0000313" key="7">
    <source>
        <dbReference type="Proteomes" id="UP000449906"/>
    </source>
</evidence>
<dbReference type="AlphaFoldDB" id="A0A7J5E4P4"/>
<dbReference type="EMBL" id="WBVM01000001">
    <property type="protein sequence ID" value="KAB2813232.1"/>
    <property type="molecule type" value="Genomic_DNA"/>
</dbReference>
<evidence type="ECO:0000256" key="2">
    <source>
        <dbReference type="ARBA" id="ARBA00023125"/>
    </source>
</evidence>
<dbReference type="PANTHER" id="PTHR47506:SF3">
    <property type="entry name" value="HTH-TYPE TRANSCRIPTIONAL REGULATOR LMRA"/>
    <property type="match status" value="1"/>
</dbReference>
<protein>
    <submittedName>
        <fullName evidence="6">TetR/AcrR family transcriptional regulator</fullName>
    </submittedName>
</protein>
<name>A0A7J5E4P4_NOCSI</name>
<keyword evidence="2 4" id="KW-0238">DNA-binding</keyword>
<organism evidence="6 7">
    <name type="scientific">Nocardioides simplex</name>
    <name type="common">Arthrobacter simplex</name>
    <dbReference type="NCBI Taxonomy" id="2045"/>
    <lineage>
        <taxon>Bacteria</taxon>
        <taxon>Bacillati</taxon>
        <taxon>Actinomycetota</taxon>
        <taxon>Actinomycetes</taxon>
        <taxon>Propionibacteriales</taxon>
        <taxon>Nocardioidaceae</taxon>
        <taxon>Pimelobacter</taxon>
    </lineage>
</organism>
<evidence type="ECO:0000256" key="3">
    <source>
        <dbReference type="ARBA" id="ARBA00023163"/>
    </source>
</evidence>
<evidence type="ECO:0000259" key="5">
    <source>
        <dbReference type="PROSITE" id="PS50977"/>
    </source>
</evidence>
<feature type="DNA-binding region" description="H-T-H motif" evidence="4">
    <location>
        <begin position="24"/>
        <end position="43"/>
    </location>
</feature>
<proteinExistence type="predicted"/>
<accession>A0A7J5E4P4</accession>
<keyword evidence="1" id="KW-0805">Transcription regulation</keyword>
<dbReference type="PROSITE" id="PS50977">
    <property type="entry name" value="HTH_TETR_2"/>
    <property type="match status" value="1"/>
</dbReference>
<reference evidence="6 7" key="1">
    <citation type="submission" date="2019-09" db="EMBL/GenBank/DDBJ databases">
        <title>Pimelobacter sp. isolated from Paulinella.</title>
        <authorList>
            <person name="Jeong S.E."/>
        </authorList>
    </citation>
    <scope>NUCLEOTIDE SEQUENCE [LARGE SCALE GENOMIC DNA]</scope>
    <source>
        <strain evidence="6 7">Pch-N</strain>
    </source>
</reference>